<evidence type="ECO:0000313" key="2">
    <source>
        <dbReference type="Proteomes" id="UP001596091"/>
    </source>
</evidence>
<name>A0ABW1EHQ8_9BACT</name>
<accession>A0ABW1EHQ8</accession>
<dbReference type="RefSeq" id="WP_263342165.1">
    <property type="nucleotide sequence ID" value="NZ_JAGSYH010000010.1"/>
</dbReference>
<sequence length="171" mass="20126">MARTNGHGNPKWTREEVMLALSLYFEVGRKILPKTDRQVIELSMLLANLPFHQGPARKENFRNPDGVAFKLQNLHYLDTGDGLGNTSRIDREVWQTYREIPNQVIAFAKQIKRATTIVRTATFPFDFEADDEFFEGRTLSEMHRRIERSASLRKRFFNLQEAFRYTRMRTL</sequence>
<evidence type="ECO:0000313" key="1">
    <source>
        <dbReference type="EMBL" id="MFC5863816.1"/>
    </source>
</evidence>
<keyword evidence="2" id="KW-1185">Reference proteome</keyword>
<dbReference type="Proteomes" id="UP001596091">
    <property type="component" value="Unassembled WGS sequence"/>
</dbReference>
<organism evidence="1 2">
    <name type="scientific">Acidicapsa dinghuensis</name>
    <dbReference type="NCBI Taxonomy" id="2218256"/>
    <lineage>
        <taxon>Bacteria</taxon>
        <taxon>Pseudomonadati</taxon>
        <taxon>Acidobacteriota</taxon>
        <taxon>Terriglobia</taxon>
        <taxon>Terriglobales</taxon>
        <taxon>Acidobacteriaceae</taxon>
        <taxon>Acidicapsa</taxon>
    </lineage>
</organism>
<proteinExistence type="predicted"/>
<protein>
    <submittedName>
        <fullName evidence="1">Uncharacterized protein</fullName>
    </submittedName>
</protein>
<gene>
    <name evidence="1" type="ORF">ACFPT7_16025</name>
</gene>
<reference evidence="2" key="1">
    <citation type="journal article" date="2019" name="Int. J. Syst. Evol. Microbiol.">
        <title>The Global Catalogue of Microorganisms (GCM) 10K type strain sequencing project: providing services to taxonomists for standard genome sequencing and annotation.</title>
        <authorList>
            <consortium name="The Broad Institute Genomics Platform"/>
            <consortium name="The Broad Institute Genome Sequencing Center for Infectious Disease"/>
            <person name="Wu L."/>
            <person name="Ma J."/>
        </authorList>
    </citation>
    <scope>NUCLEOTIDE SEQUENCE [LARGE SCALE GENOMIC DNA]</scope>
    <source>
        <strain evidence="2">JCM 4087</strain>
    </source>
</reference>
<dbReference type="EMBL" id="JBHSPH010000007">
    <property type="protein sequence ID" value="MFC5863816.1"/>
    <property type="molecule type" value="Genomic_DNA"/>
</dbReference>
<comment type="caution">
    <text evidence="1">The sequence shown here is derived from an EMBL/GenBank/DDBJ whole genome shotgun (WGS) entry which is preliminary data.</text>
</comment>